<evidence type="ECO:0000256" key="7">
    <source>
        <dbReference type="ARBA" id="ARBA00022840"/>
    </source>
</evidence>
<keyword evidence="9" id="KW-0175">Coiled coil</keyword>
<name>Q39XK3_GEOMG</name>
<dbReference type="InterPro" id="IPR036097">
    <property type="entry name" value="HisK_dim/P_sf"/>
</dbReference>
<reference evidence="11 12" key="2">
    <citation type="journal article" date="2009" name="BMC Microbiol.">
        <title>The genome sequence of Geobacter metallireducens: features of metabolism, physiology and regulation common and dissimilar to Geobacter sulfurreducens.</title>
        <authorList>
            <person name="Aklujkar M."/>
            <person name="Krushkal J."/>
            <person name="DiBartolo G."/>
            <person name="Lapidus A."/>
            <person name="Land M.L."/>
            <person name="Lovley D.R."/>
        </authorList>
    </citation>
    <scope>NUCLEOTIDE SEQUENCE [LARGE SCALE GENOMIC DNA]</scope>
    <source>
        <strain evidence="12">ATCC 53774 / DSM 7210 / GS-15</strain>
    </source>
</reference>
<dbReference type="InterPro" id="IPR005467">
    <property type="entry name" value="His_kinase_dom"/>
</dbReference>
<evidence type="ECO:0000256" key="1">
    <source>
        <dbReference type="ARBA" id="ARBA00000085"/>
    </source>
</evidence>
<protein>
    <recommendedName>
        <fullName evidence="2">histidine kinase</fullName>
        <ecNumber evidence="2">2.7.13.3</ecNumber>
    </recommendedName>
</protein>
<dbReference type="InterPro" id="IPR035965">
    <property type="entry name" value="PAS-like_dom_sf"/>
</dbReference>
<dbReference type="EC" id="2.7.13.3" evidence="2"/>
<evidence type="ECO:0000256" key="4">
    <source>
        <dbReference type="ARBA" id="ARBA00022679"/>
    </source>
</evidence>
<gene>
    <name evidence="11" type="ordered locus">Gmet_0779</name>
</gene>
<dbReference type="Proteomes" id="UP000007073">
    <property type="component" value="Chromosome"/>
</dbReference>
<dbReference type="PANTHER" id="PTHR43065">
    <property type="entry name" value="SENSOR HISTIDINE KINASE"/>
    <property type="match status" value="1"/>
</dbReference>
<evidence type="ECO:0000256" key="5">
    <source>
        <dbReference type="ARBA" id="ARBA00022741"/>
    </source>
</evidence>
<keyword evidence="12" id="KW-1185">Reference proteome</keyword>
<dbReference type="HOGENOM" id="CLU_000445_133_3_7"/>
<keyword evidence="4" id="KW-0808">Transferase</keyword>
<dbReference type="eggNOG" id="COG4191">
    <property type="taxonomic scope" value="Bacteria"/>
</dbReference>
<comment type="catalytic activity">
    <reaction evidence="1">
        <text>ATP + protein L-histidine = ADP + protein N-phospho-L-histidine.</text>
        <dbReference type="EC" id="2.7.13.3"/>
    </reaction>
</comment>
<evidence type="ECO:0000256" key="6">
    <source>
        <dbReference type="ARBA" id="ARBA00022777"/>
    </source>
</evidence>
<dbReference type="GO" id="GO:0000155">
    <property type="term" value="F:phosphorelay sensor kinase activity"/>
    <property type="evidence" value="ECO:0007669"/>
    <property type="project" value="InterPro"/>
</dbReference>
<evidence type="ECO:0000256" key="9">
    <source>
        <dbReference type="SAM" id="Coils"/>
    </source>
</evidence>
<dbReference type="SUPFAM" id="SSF55785">
    <property type="entry name" value="PYP-like sensor domain (PAS domain)"/>
    <property type="match status" value="1"/>
</dbReference>
<keyword evidence="5" id="KW-0547">Nucleotide-binding</keyword>
<dbReference type="InterPro" id="IPR004358">
    <property type="entry name" value="Sig_transdc_His_kin-like_C"/>
</dbReference>
<proteinExistence type="predicted"/>
<dbReference type="InterPro" id="IPR036890">
    <property type="entry name" value="HATPase_C_sf"/>
</dbReference>
<dbReference type="GO" id="GO:0005524">
    <property type="term" value="F:ATP binding"/>
    <property type="evidence" value="ECO:0007669"/>
    <property type="project" value="UniProtKB-KW"/>
</dbReference>
<feature type="coiled-coil region" evidence="9">
    <location>
        <begin position="23"/>
        <end position="50"/>
    </location>
</feature>
<dbReference type="PRINTS" id="PR00344">
    <property type="entry name" value="BCTRLSENSOR"/>
</dbReference>
<evidence type="ECO:0000256" key="8">
    <source>
        <dbReference type="ARBA" id="ARBA00023012"/>
    </source>
</evidence>
<organism evidence="11 12">
    <name type="scientific">Geobacter metallireducens (strain ATCC 53774 / DSM 7210 / GS-15)</name>
    <dbReference type="NCBI Taxonomy" id="269799"/>
    <lineage>
        <taxon>Bacteria</taxon>
        <taxon>Pseudomonadati</taxon>
        <taxon>Thermodesulfobacteriota</taxon>
        <taxon>Desulfuromonadia</taxon>
        <taxon>Geobacterales</taxon>
        <taxon>Geobacteraceae</taxon>
        <taxon>Geobacter</taxon>
    </lineage>
</organism>
<dbReference type="Gene3D" id="1.10.287.130">
    <property type="match status" value="1"/>
</dbReference>
<dbReference type="InterPro" id="IPR003661">
    <property type="entry name" value="HisK_dim/P_dom"/>
</dbReference>
<evidence type="ECO:0000259" key="10">
    <source>
        <dbReference type="PROSITE" id="PS50109"/>
    </source>
</evidence>
<dbReference type="PROSITE" id="PS50109">
    <property type="entry name" value="HIS_KIN"/>
    <property type="match status" value="1"/>
</dbReference>
<dbReference type="SMART" id="SM00387">
    <property type="entry name" value="HATPase_c"/>
    <property type="match status" value="1"/>
</dbReference>
<evidence type="ECO:0000313" key="11">
    <source>
        <dbReference type="EMBL" id="ABB31021.1"/>
    </source>
</evidence>
<keyword evidence="3" id="KW-0597">Phosphoprotein</keyword>
<keyword evidence="6" id="KW-0418">Kinase</keyword>
<dbReference type="Gene3D" id="3.30.565.10">
    <property type="entry name" value="Histidine kinase-like ATPase, C-terminal domain"/>
    <property type="match status" value="1"/>
</dbReference>
<dbReference type="PANTHER" id="PTHR43065:SF10">
    <property type="entry name" value="PEROXIDE STRESS-ACTIVATED HISTIDINE KINASE MAK3"/>
    <property type="match status" value="1"/>
</dbReference>
<evidence type="ECO:0000256" key="2">
    <source>
        <dbReference type="ARBA" id="ARBA00012438"/>
    </source>
</evidence>
<dbReference type="EMBL" id="CP000148">
    <property type="protein sequence ID" value="ABB31021.1"/>
    <property type="molecule type" value="Genomic_DNA"/>
</dbReference>
<dbReference type="Pfam" id="PF02518">
    <property type="entry name" value="HATPase_c"/>
    <property type="match status" value="1"/>
</dbReference>
<evidence type="ECO:0000256" key="3">
    <source>
        <dbReference type="ARBA" id="ARBA00022553"/>
    </source>
</evidence>
<feature type="coiled-coil region" evidence="9">
    <location>
        <begin position="159"/>
        <end position="208"/>
    </location>
</feature>
<dbReference type="SMART" id="SM00388">
    <property type="entry name" value="HisKA"/>
    <property type="match status" value="1"/>
</dbReference>
<dbReference type="SUPFAM" id="SSF47384">
    <property type="entry name" value="Homodimeric domain of signal transducing histidine kinase"/>
    <property type="match status" value="1"/>
</dbReference>
<dbReference type="STRING" id="269799.Gmet_0779"/>
<accession>Q39XK3</accession>
<feature type="domain" description="Histidine kinase" evidence="10">
    <location>
        <begin position="227"/>
        <end position="434"/>
    </location>
</feature>
<dbReference type="InterPro" id="IPR003594">
    <property type="entry name" value="HATPase_dom"/>
</dbReference>
<dbReference type="KEGG" id="gme:Gmet_0779"/>
<dbReference type="AlphaFoldDB" id="Q39XK3"/>
<dbReference type="SUPFAM" id="SSF55874">
    <property type="entry name" value="ATPase domain of HSP90 chaperone/DNA topoisomerase II/histidine kinase"/>
    <property type="match status" value="1"/>
</dbReference>
<keyword evidence="7" id="KW-0067">ATP-binding</keyword>
<dbReference type="Gene3D" id="3.30.450.20">
    <property type="entry name" value="PAS domain"/>
    <property type="match status" value="1"/>
</dbReference>
<keyword evidence="8" id="KW-0902">Two-component regulatory system</keyword>
<evidence type="ECO:0000313" key="12">
    <source>
        <dbReference type="Proteomes" id="UP000007073"/>
    </source>
</evidence>
<reference evidence="11 12" key="1">
    <citation type="submission" date="2005-10" db="EMBL/GenBank/DDBJ databases">
        <title>Complete sequence of Geobacter metallireducens GS-15.</title>
        <authorList>
            <consortium name="US DOE Joint Genome Institute"/>
            <person name="Copeland A."/>
            <person name="Lucas S."/>
            <person name="Lapidus A."/>
            <person name="Barry K."/>
            <person name="Detter J.C."/>
            <person name="Glavina T."/>
            <person name="Hammon N."/>
            <person name="Israni S."/>
            <person name="Pitluck S."/>
            <person name="Di Bartolo G."/>
            <person name="Chain P."/>
            <person name="Schmutz J."/>
            <person name="Larimer F."/>
            <person name="Land M."/>
            <person name="Kyrpides N."/>
            <person name="Ivanova N."/>
            <person name="Richardson P."/>
        </authorList>
    </citation>
    <scope>NUCLEOTIDE SEQUENCE [LARGE SCALE GENOMIC DNA]</scope>
    <source>
        <strain evidence="12">ATCC 53774 / DSM 7210 / GS-15</strain>
    </source>
</reference>
<sequence>MELPLQSVVPRTEGDALTLLHELQVHQIELEMQNEELHRSQDELRSSRDRYSLLYDFAPVGYFTLSRNGTILSANLAGATLLNTERSRLIRQNFGRFLDKINSARFKELLDKVFSGNNTHTFELLMSKGLQQPLFVQIEGTTVVPGDECLMAVIDITPRKQAEDNLLRAREELEQRVLERTVELARSIDREKEEMTGRLQAVEELRNKELLLVHQGRMAAMGEMLANIAHQWRQSLNVMGLLIQQLGLFSESDCLDKQLVSVNVAKAMEILKHLSQTIDDFRAFSEPDREKIPFRINQVIKKTLELVGELFTQQGISIQSDFVQDSQVAGFPNEFSQALLNLLLNARDALVADKWIKVSSRPENGRAVVTITDNGGGIDENIIDKVFDPYFTTKKLGKGSGIGLFMSKNIIERNMGGHLTVRNIKECAEFRIEV</sequence>